<dbReference type="EMBL" id="CP042434">
    <property type="protein sequence ID" value="QEC74340.1"/>
    <property type="molecule type" value="Genomic_DNA"/>
</dbReference>
<dbReference type="AlphaFoldDB" id="A0A5B8VSD8"/>
<name>A0A5B8VSD8_9BACT</name>
<dbReference type="PANTHER" id="PTHR10509:SF14">
    <property type="entry name" value="CAFFEOYL-COA O-METHYLTRANSFERASE 3-RELATED"/>
    <property type="match status" value="1"/>
</dbReference>
<organism evidence="4 5">
    <name type="scientific">Arachidicoccus ginsenosidivorans</name>
    <dbReference type="NCBI Taxonomy" id="496057"/>
    <lineage>
        <taxon>Bacteria</taxon>
        <taxon>Pseudomonadati</taxon>
        <taxon>Bacteroidota</taxon>
        <taxon>Chitinophagia</taxon>
        <taxon>Chitinophagales</taxon>
        <taxon>Chitinophagaceae</taxon>
        <taxon>Arachidicoccus</taxon>
    </lineage>
</organism>
<dbReference type="KEGG" id="agi:FSB73_17550"/>
<keyword evidence="2 4" id="KW-0808">Transferase</keyword>
<evidence type="ECO:0000256" key="2">
    <source>
        <dbReference type="ARBA" id="ARBA00022679"/>
    </source>
</evidence>
<reference evidence="4 5" key="1">
    <citation type="journal article" date="2017" name="Int. J. Syst. Evol. Microbiol.">
        <title>Arachidicoccus ginsenosidivorans sp. nov., with ginsenoside-converting activity isolated from ginseng cultivating soil.</title>
        <authorList>
            <person name="Siddiqi M.Z."/>
            <person name="Aslam Z."/>
            <person name="Im W.T."/>
        </authorList>
    </citation>
    <scope>NUCLEOTIDE SEQUENCE [LARGE SCALE GENOMIC DNA]</scope>
    <source>
        <strain evidence="4 5">Gsoil 809</strain>
    </source>
</reference>
<dbReference type="GO" id="GO:0008757">
    <property type="term" value="F:S-adenosylmethionine-dependent methyltransferase activity"/>
    <property type="evidence" value="ECO:0007669"/>
    <property type="project" value="TreeGrafter"/>
</dbReference>
<gene>
    <name evidence="4" type="ORF">FSB73_17550</name>
</gene>
<dbReference type="InterPro" id="IPR050362">
    <property type="entry name" value="Cation-dep_OMT"/>
</dbReference>
<keyword evidence="1 4" id="KW-0489">Methyltransferase</keyword>
<evidence type="ECO:0000313" key="4">
    <source>
        <dbReference type="EMBL" id="QEC74340.1"/>
    </source>
</evidence>
<dbReference type="GO" id="GO:0008171">
    <property type="term" value="F:O-methyltransferase activity"/>
    <property type="evidence" value="ECO:0007669"/>
    <property type="project" value="InterPro"/>
</dbReference>
<dbReference type="PROSITE" id="PS51682">
    <property type="entry name" value="SAM_OMT_I"/>
    <property type="match status" value="1"/>
</dbReference>
<dbReference type="InterPro" id="IPR002935">
    <property type="entry name" value="SAM_O-MeTrfase"/>
</dbReference>
<protein>
    <submittedName>
        <fullName evidence="4">O-methyltransferase</fullName>
    </submittedName>
</protein>
<evidence type="ECO:0000313" key="5">
    <source>
        <dbReference type="Proteomes" id="UP000321291"/>
    </source>
</evidence>
<keyword evidence="5" id="KW-1185">Reference proteome</keyword>
<dbReference type="SUPFAM" id="SSF53335">
    <property type="entry name" value="S-adenosyl-L-methionine-dependent methyltransferases"/>
    <property type="match status" value="1"/>
</dbReference>
<dbReference type="InterPro" id="IPR029063">
    <property type="entry name" value="SAM-dependent_MTases_sf"/>
</dbReference>
<dbReference type="GO" id="GO:0032259">
    <property type="term" value="P:methylation"/>
    <property type="evidence" value="ECO:0007669"/>
    <property type="project" value="UniProtKB-KW"/>
</dbReference>
<dbReference type="Gene3D" id="3.40.50.150">
    <property type="entry name" value="Vaccinia Virus protein VP39"/>
    <property type="match status" value="1"/>
</dbReference>
<accession>A0A5B8VSD8</accession>
<dbReference type="Proteomes" id="UP000321291">
    <property type="component" value="Chromosome"/>
</dbReference>
<proteinExistence type="predicted"/>
<sequence>MDLIHPEVEHFADQMTSLPDALLQEIERATYDSHDQPHMLSGHVQGRVLSLLSQIRRPKYILEIGTFTGYSALCLAEGLKEDGQLHTIELRAADAQLAQSYFDRSIHKNKIYLHEGNAKEIIPSLNYPWDLVFIDADKPGYIDYYEQVMERLSPGGIILADNVLFHGQIFEDPVKGKSAKAIQAFNQHVAKDTRSEQVLLTIRDGLLMIKKVNA</sequence>
<dbReference type="PANTHER" id="PTHR10509">
    <property type="entry name" value="O-METHYLTRANSFERASE-RELATED"/>
    <property type="match status" value="1"/>
</dbReference>
<evidence type="ECO:0000256" key="3">
    <source>
        <dbReference type="ARBA" id="ARBA00022691"/>
    </source>
</evidence>
<keyword evidence="3" id="KW-0949">S-adenosyl-L-methionine</keyword>
<dbReference type="Pfam" id="PF01596">
    <property type="entry name" value="Methyltransf_3"/>
    <property type="match status" value="1"/>
</dbReference>
<evidence type="ECO:0000256" key="1">
    <source>
        <dbReference type="ARBA" id="ARBA00022603"/>
    </source>
</evidence>
<dbReference type="OrthoDB" id="9799672at2"/>